<dbReference type="RefSeq" id="WP_198100811.1">
    <property type="nucleotide sequence ID" value="NZ_JAEDAL010000004.1"/>
</dbReference>
<comment type="caution">
    <text evidence="1">The sequence shown here is derived from an EMBL/GenBank/DDBJ whole genome shotgun (WGS) entry which is preliminary data.</text>
</comment>
<dbReference type="EMBL" id="JAEDAL010000004">
    <property type="protein sequence ID" value="MBH9553192.1"/>
    <property type="molecule type" value="Genomic_DNA"/>
</dbReference>
<evidence type="ECO:0000313" key="2">
    <source>
        <dbReference type="Proteomes" id="UP000620139"/>
    </source>
</evidence>
<organism evidence="1 2">
    <name type="scientific">Inhella gelatinilytica</name>
    <dbReference type="NCBI Taxonomy" id="2795030"/>
    <lineage>
        <taxon>Bacteria</taxon>
        <taxon>Pseudomonadati</taxon>
        <taxon>Pseudomonadota</taxon>
        <taxon>Betaproteobacteria</taxon>
        <taxon>Burkholderiales</taxon>
        <taxon>Sphaerotilaceae</taxon>
        <taxon>Inhella</taxon>
    </lineage>
</organism>
<dbReference type="AlphaFoldDB" id="A0A931IUU5"/>
<dbReference type="Proteomes" id="UP000620139">
    <property type="component" value="Unassembled WGS sequence"/>
</dbReference>
<protein>
    <submittedName>
        <fullName evidence="1">Uncharacterized protein</fullName>
    </submittedName>
</protein>
<gene>
    <name evidence="1" type="ORF">I7X43_10070</name>
</gene>
<accession>A0A931IUU5</accession>
<keyword evidence="2" id="KW-1185">Reference proteome</keyword>
<evidence type="ECO:0000313" key="1">
    <source>
        <dbReference type="EMBL" id="MBH9553192.1"/>
    </source>
</evidence>
<name>A0A931IUU5_9BURK</name>
<reference evidence="1" key="1">
    <citation type="submission" date="2020-12" db="EMBL/GenBank/DDBJ databases">
        <title>The genome sequence of Inhella sp. 4Y17.</title>
        <authorList>
            <person name="Liu Y."/>
        </authorList>
    </citation>
    <scope>NUCLEOTIDE SEQUENCE</scope>
    <source>
        <strain evidence="1">4Y10</strain>
    </source>
</reference>
<sequence length="170" mass="19585">MASYSVEFERLWAQRAKDLGRDLTPDETKRLDGELFQAWIDAGRLDELIRTILANFGRDGGLIEIVELGHHLRETRDRARIDTLFRGLISRRVKAFHDWWPRAEEGHIGCMQAAARASAEAMDVYLEYFHSLDTLGLEAERDAVRAEALRFQQRLAPKHVLPKMPKKSTD</sequence>
<proteinExistence type="predicted"/>